<gene>
    <name evidence="2" type="ORF">DIC66_00980</name>
</gene>
<comment type="caution">
    <text evidence="2">The sequence shown here is derived from an EMBL/GenBank/DDBJ whole genome shotgun (WGS) entry which is preliminary data.</text>
</comment>
<keyword evidence="1" id="KW-0812">Transmembrane</keyword>
<accession>A0A3E1RGJ4</accession>
<dbReference type="InterPro" id="IPR019201">
    <property type="entry name" value="DUF2065"/>
</dbReference>
<feature type="transmembrane region" description="Helical" evidence="1">
    <location>
        <begin position="6"/>
        <end position="24"/>
    </location>
</feature>
<keyword evidence="1" id="KW-1133">Transmembrane helix</keyword>
<dbReference type="PANTHER" id="PTHR38602">
    <property type="entry name" value="INNER MEMBRANE PROTEIN-RELATED"/>
    <property type="match status" value="1"/>
</dbReference>
<dbReference type="Pfam" id="PF09838">
    <property type="entry name" value="DUF2065"/>
    <property type="match status" value="1"/>
</dbReference>
<feature type="transmembrane region" description="Helical" evidence="1">
    <location>
        <begin position="45"/>
        <end position="62"/>
    </location>
</feature>
<dbReference type="Proteomes" id="UP000260665">
    <property type="component" value="Unassembled WGS sequence"/>
</dbReference>
<sequence>MDSDTLWMALALVLVIEGLFPFISPANWRRTFAQLLQLSDGQIRTFAMASISVGLLLIWMLAP</sequence>
<organism evidence="2 3">
    <name type="scientific">Rhodoferax lacus</name>
    <dbReference type="NCBI Taxonomy" id="2184758"/>
    <lineage>
        <taxon>Bacteria</taxon>
        <taxon>Pseudomonadati</taxon>
        <taxon>Pseudomonadota</taxon>
        <taxon>Betaproteobacteria</taxon>
        <taxon>Burkholderiales</taxon>
        <taxon>Comamonadaceae</taxon>
        <taxon>Rhodoferax</taxon>
    </lineage>
</organism>
<proteinExistence type="predicted"/>
<reference evidence="2 3" key="1">
    <citation type="submission" date="2018-05" db="EMBL/GenBank/DDBJ databases">
        <title>Rhodoferax soyangensis sp.nov., isolated from an oligotrophic freshwater lake.</title>
        <authorList>
            <person name="Park M."/>
        </authorList>
    </citation>
    <scope>NUCLEOTIDE SEQUENCE [LARGE SCALE GENOMIC DNA]</scope>
    <source>
        <strain evidence="2 3">IMCC26218</strain>
    </source>
</reference>
<dbReference type="RefSeq" id="WP_117173154.1">
    <property type="nucleotide sequence ID" value="NZ_QFZK01000001.1"/>
</dbReference>
<evidence type="ECO:0000256" key="1">
    <source>
        <dbReference type="SAM" id="Phobius"/>
    </source>
</evidence>
<evidence type="ECO:0000313" key="3">
    <source>
        <dbReference type="Proteomes" id="UP000260665"/>
    </source>
</evidence>
<dbReference type="OrthoDB" id="9182237at2"/>
<dbReference type="PANTHER" id="PTHR38602:SF1">
    <property type="entry name" value="INNER MEMBRANE PROTEIN"/>
    <property type="match status" value="1"/>
</dbReference>
<name>A0A3E1RGJ4_9BURK</name>
<keyword evidence="1" id="KW-0472">Membrane</keyword>
<evidence type="ECO:0000313" key="2">
    <source>
        <dbReference type="EMBL" id="RFO98495.1"/>
    </source>
</evidence>
<dbReference type="AlphaFoldDB" id="A0A3E1RGJ4"/>
<protein>
    <submittedName>
        <fullName evidence="2">DUF2065 domain-containing protein</fullName>
    </submittedName>
</protein>
<dbReference type="EMBL" id="QFZK01000001">
    <property type="protein sequence ID" value="RFO98495.1"/>
    <property type="molecule type" value="Genomic_DNA"/>
</dbReference>
<keyword evidence="3" id="KW-1185">Reference proteome</keyword>